<protein>
    <submittedName>
        <fullName evidence="2">Uncharacterized protein</fullName>
    </submittedName>
</protein>
<dbReference type="Proteomes" id="UP001215712">
    <property type="component" value="Unassembled WGS sequence"/>
</dbReference>
<feature type="transmembrane region" description="Helical" evidence="1">
    <location>
        <begin position="153"/>
        <end position="173"/>
    </location>
</feature>
<reference evidence="2" key="1">
    <citation type="journal article" date="2023" name="IMA Fungus">
        <title>Comparative genomic study of the Penicillium genus elucidates a diverse pangenome and 15 lateral gene transfer events.</title>
        <authorList>
            <person name="Petersen C."/>
            <person name="Sorensen T."/>
            <person name="Nielsen M.R."/>
            <person name="Sondergaard T.E."/>
            <person name="Sorensen J.L."/>
            <person name="Fitzpatrick D.A."/>
            <person name="Frisvad J.C."/>
            <person name="Nielsen K.L."/>
        </authorList>
    </citation>
    <scope>NUCLEOTIDE SEQUENCE</scope>
    <source>
        <strain evidence="2">IBT 17514</strain>
    </source>
</reference>
<feature type="transmembrane region" description="Helical" evidence="1">
    <location>
        <begin position="44"/>
        <end position="65"/>
    </location>
</feature>
<organism evidence="2 3">
    <name type="scientific">Penicillium malachiteum</name>
    <dbReference type="NCBI Taxonomy" id="1324776"/>
    <lineage>
        <taxon>Eukaryota</taxon>
        <taxon>Fungi</taxon>
        <taxon>Dikarya</taxon>
        <taxon>Ascomycota</taxon>
        <taxon>Pezizomycotina</taxon>
        <taxon>Eurotiomycetes</taxon>
        <taxon>Eurotiomycetidae</taxon>
        <taxon>Eurotiales</taxon>
        <taxon>Aspergillaceae</taxon>
        <taxon>Penicillium</taxon>
    </lineage>
</organism>
<evidence type="ECO:0000313" key="3">
    <source>
        <dbReference type="Proteomes" id="UP001215712"/>
    </source>
</evidence>
<keyword evidence="3" id="KW-1185">Reference proteome</keyword>
<name>A0AAD6HVC4_9EURO</name>
<evidence type="ECO:0000256" key="1">
    <source>
        <dbReference type="SAM" id="Phobius"/>
    </source>
</evidence>
<comment type="caution">
    <text evidence="2">The sequence shown here is derived from an EMBL/GenBank/DDBJ whole genome shotgun (WGS) entry which is preliminary data.</text>
</comment>
<keyword evidence="1" id="KW-1133">Transmembrane helix</keyword>
<proteinExistence type="predicted"/>
<feature type="transmembrane region" description="Helical" evidence="1">
    <location>
        <begin position="233"/>
        <end position="252"/>
    </location>
</feature>
<reference evidence="2" key="2">
    <citation type="submission" date="2023-01" db="EMBL/GenBank/DDBJ databases">
        <authorList>
            <person name="Petersen C."/>
        </authorList>
    </citation>
    <scope>NUCLEOTIDE SEQUENCE</scope>
    <source>
        <strain evidence="2">IBT 17514</strain>
    </source>
</reference>
<dbReference type="EMBL" id="JAQJAN010000002">
    <property type="protein sequence ID" value="KAJ5738503.1"/>
    <property type="molecule type" value="Genomic_DNA"/>
</dbReference>
<accession>A0AAD6HVC4</accession>
<gene>
    <name evidence="2" type="ORF">N7493_001658</name>
</gene>
<sequence>MTAFTTNWPIQMSSDETNDFRTIYHLFVHNGRPLPSPTTTDDHLLILIGILSDIHFLLFFLGPLATRDPSSLLAWPKNGSSDESNPSLTSKNSLDDFNPFLPFTAKSQYESLRQALLAALNSWKILVFEEETEAEIDEQYPIKAQALKPLLHFCYLLLYAGPAVYVIMSLSLYPLNDAKYVTANYPGAGKFPAAELCVNDDSIKAALDLLEVLRSHEHHSQQSHDGSPSGRSLIWDPLLLFIAGLVFQSGVIKEQGSSRDQEKPSSSLLGSRTLLGMFVTELKKLQQTWDWAKDMGDIISKV</sequence>
<evidence type="ECO:0000313" key="2">
    <source>
        <dbReference type="EMBL" id="KAJ5738503.1"/>
    </source>
</evidence>
<dbReference type="AlphaFoldDB" id="A0AAD6HVC4"/>
<keyword evidence="1" id="KW-0472">Membrane</keyword>
<keyword evidence="1" id="KW-0812">Transmembrane</keyword>